<accession>A0A5J4WVA3</accession>
<sequence length="80" mass="9343">MLDMEDEIHLGRTYPNFPPQLALTKSCFEQIEDEGGSEEVEAQLSNNGWNRNIKYQTYKAKGSIQNYFIDRKNTQPSWNN</sequence>
<proteinExistence type="predicted"/>
<gene>
    <name evidence="1" type="ORF">EZS28_006362</name>
</gene>
<dbReference type="AlphaFoldDB" id="A0A5J4WVA3"/>
<organism evidence="1 2">
    <name type="scientific">Streblomastix strix</name>
    <dbReference type="NCBI Taxonomy" id="222440"/>
    <lineage>
        <taxon>Eukaryota</taxon>
        <taxon>Metamonada</taxon>
        <taxon>Preaxostyla</taxon>
        <taxon>Oxymonadida</taxon>
        <taxon>Streblomastigidae</taxon>
        <taxon>Streblomastix</taxon>
    </lineage>
</organism>
<evidence type="ECO:0000313" key="2">
    <source>
        <dbReference type="Proteomes" id="UP000324800"/>
    </source>
</evidence>
<dbReference type="Proteomes" id="UP000324800">
    <property type="component" value="Unassembled WGS sequence"/>
</dbReference>
<reference evidence="1 2" key="1">
    <citation type="submission" date="2019-03" db="EMBL/GenBank/DDBJ databases">
        <title>Single cell metagenomics reveals metabolic interactions within the superorganism composed of flagellate Streblomastix strix and complex community of Bacteroidetes bacteria on its surface.</title>
        <authorList>
            <person name="Treitli S.C."/>
            <person name="Kolisko M."/>
            <person name="Husnik F."/>
            <person name="Keeling P."/>
            <person name="Hampl V."/>
        </authorList>
    </citation>
    <scope>NUCLEOTIDE SEQUENCE [LARGE SCALE GENOMIC DNA]</scope>
    <source>
        <strain evidence="1">ST1C</strain>
    </source>
</reference>
<comment type="caution">
    <text evidence="1">The sequence shown here is derived from an EMBL/GenBank/DDBJ whole genome shotgun (WGS) entry which is preliminary data.</text>
</comment>
<name>A0A5J4WVA3_9EUKA</name>
<protein>
    <submittedName>
        <fullName evidence="1">Uncharacterized protein</fullName>
    </submittedName>
</protein>
<dbReference type="EMBL" id="SNRW01001033">
    <property type="protein sequence ID" value="KAA6398109.1"/>
    <property type="molecule type" value="Genomic_DNA"/>
</dbReference>
<evidence type="ECO:0000313" key="1">
    <source>
        <dbReference type="EMBL" id="KAA6398109.1"/>
    </source>
</evidence>